<keyword evidence="6" id="KW-0119">Carbohydrate metabolism</keyword>
<comment type="catalytic activity">
    <reaction evidence="1">
        <text>Endohydrolysis of (1-&gt;4)-beta-D-glucosidic linkages in cellulose, lichenin and cereal beta-D-glucans.</text>
        <dbReference type="EC" id="3.2.1.4"/>
    </reaction>
</comment>
<evidence type="ECO:0000256" key="1">
    <source>
        <dbReference type="ARBA" id="ARBA00000966"/>
    </source>
</evidence>
<reference evidence="12 13" key="1">
    <citation type="journal article" date="2016" name="Mol. Biol. Evol.">
        <title>Comparative Genomics of Early-Diverging Mushroom-Forming Fungi Provides Insights into the Origins of Lignocellulose Decay Capabilities.</title>
        <authorList>
            <person name="Nagy L.G."/>
            <person name="Riley R."/>
            <person name="Tritt A."/>
            <person name="Adam C."/>
            <person name="Daum C."/>
            <person name="Floudas D."/>
            <person name="Sun H."/>
            <person name="Yadav J.S."/>
            <person name="Pangilinan J."/>
            <person name="Larsson K.H."/>
            <person name="Matsuura K."/>
            <person name="Barry K."/>
            <person name="Labutti K."/>
            <person name="Kuo R."/>
            <person name="Ohm R.A."/>
            <person name="Bhattacharya S.S."/>
            <person name="Shirouzu T."/>
            <person name="Yoshinaga Y."/>
            <person name="Martin F.M."/>
            <person name="Grigoriev I.V."/>
            <person name="Hibbett D.S."/>
        </authorList>
    </citation>
    <scope>NUCLEOTIDE SEQUENCE [LARGE SCALE GENOMIC DNA]</scope>
    <source>
        <strain evidence="12 13">TUFC12733</strain>
    </source>
</reference>
<dbReference type="InterPro" id="IPR008928">
    <property type="entry name" value="6-hairpin_glycosidase_sf"/>
</dbReference>
<evidence type="ECO:0000256" key="3">
    <source>
        <dbReference type="ARBA" id="ARBA00012601"/>
    </source>
</evidence>
<evidence type="ECO:0000256" key="6">
    <source>
        <dbReference type="ARBA" id="ARBA00023277"/>
    </source>
</evidence>
<evidence type="ECO:0000313" key="13">
    <source>
        <dbReference type="Proteomes" id="UP000076738"/>
    </source>
</evidence>
<comment type="similarity">
    <text evidence="2">Belongs to the glycosyl hydrolase 9 (cellulase E) family.</text>
</comment>
<evidence type="ECO:0000259" key="11">
    <source>
        <dbReference type="Pfam" id="PF00759"/>
    </source>
</evidence>
<feature type="chain" id="PRO_5007888665" description="cellulase" evidence="10">
    <location>
        <begin position="17"/>
        <end position="575"/>
    </location>
</feature>
<keyword evidence="8" id="KW-0624">Polysaccharide degradation</keyword>
<evidence type="ECO:0000256" key="8">
    <source>
        <dbReference type="ARBA" id="ARBA00023326"/>
    </source>
</evidence>
<dbReference type="Proteomes" id="UP000076738">
    <property type="component" value="Unassembled WGS sequence"/>
</dbReference>
<keyword evidence="4 12" id="KW-0378">Hydrolase</keyword>
<dbReference type="EC" id="3.2.1.4" evidence="3"/>
<dbReference type="Gene3D" id="1.50.10.10">
    <property type="match status" value="1"/>
</dbReference>
<gene>
    <name evidence="12" type="ORF">CALVIDRAFT_600757</name>
</gene>
<keyword evidence="13" id="KW-1185">Reference proteome</keyword>
<feature type="transmembrane region" description="Helical" evidence="9">
    <location>
        <begin position="548"/>
        <end position="570"/>
    </location>
</feature>
<dbReference type="InterPro" id="IPR012341">
    <property type="entry name" value="6hp_glycosidase-like_sf"/>
</dbReference>
<name>A0A167J701_CALVF</name>
<dbReference type="STRING" id="1330018.A0A167J701"/>
<keyword evidence="5" id="KW-0136">Cellulose degradation</keyword>
<sequence>MLTLPLLLCIAGLANAQLTPSPIFTPPPADAGTTPAPQQTVPNQQWSNLLGDLLYFYEAQRSGQLPDDNRVSWRNSSGLQDGSDVGLDLSGGYYDAGDYIKASYPLSWVLTSVCWGATVFGQGYDLANQTAYLDEMLRWGLDWLIEAHPDNSTFFVQVGDDTIDNNYWGGDQDIPTPRPSYQVKDTNPGTDATAQASAAFSSCAFLYAGGILNSTSSATAPSGIENKTYANTLLRHAVGLWELSVNASGGMDVYQDAVPAVGDAYPSSGYGDDLTLAALFMALATSSSSAYQQALLYYSKYKLSGSNAVLNWDSKIPAVYTLFTELALARPAWAGAANLTGWRSEAERWMDGVVSGGKGGAYMTGGGLLYYPGDSDSASLNPALNAAMALTHYAPIASTSDKTSAYLDFATSQLNYTLGDNPMSAVYVVGINPNSPNRVHSAMASGGDNINAIDTDPDGPDLHVLYGAVVGGPDKDDKFWNIRSDYIQSEPALDYAAPLLTLAAFAVMNNPTDPYFTALQAGAYSPPSGHPCDDSWACHSGLSEGGKIALGVVISVVGIAFLLCIVWFVWRMRKR</sequence>
<dbReference type="EMBL" id="KV417302">
    <property type="protein sequence ID" value="KZO93303.1"/>
    <property type="molecule type" value="Genomic_DNA"/>
</dbReference>
<evidence type="ECO:0000256" key="4">
    <source>
        <dbReference type="ARBA" id="ARBA00022801"/>
    </source>
</evidence>
<proteinExistence type="inferred from homology"/>
<keyword evidence="9" id="KW-1133">Transmembrane helix</keyword>
<keyword evidence="9" id="KW-0812">Transmembrane</keyword>
<evidence type="ECO:0000256" key="7">
    <source>
        <dbReference type="ARBA" id="ARBA00023295"/>
    </source>
</evidence>
<evidence type="ECO:0000256" key="10">
    <source>
        <dbReference type="SAM" id="SignalP"/>
    </source>
</evidence>
<dbReference type="PANTHER" id="PTHR22298">
    <property type="entry name" value="ENDO-1,4-BETA-GLUCANASE"/>
    <property type="match status" value="1"/>
</dbReference>
<dbReference type="Pfam" id="PF00759">
    <property type="entry name" value="Glyco_hydro_9"/>
    <property type="match status" value="1"/>
</dbReference>
<dbReference type="AlphaFoldDB" id="A0A167J701"/>
<evidence type="ECO:0000256" key="5">
    <source>
        <dbReference type="ARBA" id="ARBA00023001"/>
    </source>
</evidence>
<keyword evidence="7" id="KW-0326">Glycosidase</keyword>
<protein>
    <recommendedName>
        <fullName evidence="3">cellulase</fullName>
        <ecNumber evidence="3">3.2.1.4</ecNumber>
    </recommendedName>
</protein>
<evidence type="ECO:0000256" key="2">
    <source>
        <dbReference type="ARBA" id="ARBA00007072"/>
    </source>
</evidence>
<dbReference type="InterPro" id="IPR001701">
    <property type="entry name" value="Glyco_hydro_9"/>
</dbReference>
<organism evidence="12 13">
    <name type="scientific">Calocera viscosa (strain TUFC12733)</name>
    <dbReference type="NCBI Taxonomy" id="1330018"/>
    <lineage>
        <taxon>Eukaryota</taxon>
        <taxon>Fungi</taxon>
        <taxon>Dikarya</taxon>
        <taxon>Basidiomycota</taxon>
        <taxon>Agaricomycotina</taxon>
        <taxon>Dacrymycetes</taxon>
        <taxon>Dacrymycetales</taxon>
        <taxon>Dacrymycetaceae</taxon>
        <taxon>Calocera</taxon>
    </lineage>
</organism>
<dbReference type="OrthoDB" id="10257085at2759"/>
<keyword evidence="9" id="KW-0472">Membrane</keyword>
<feature type="signal peptide" evidence="10">
    <location>
        <begin position="1"/>
        <end position="16"/>
    </location>
</feature>
<dbReference type="SUPFAM" id="SSF48208">
    <property type="entry name" value="Six-hairpin glycosidases"/>
    <property type="match status" value="1"/>
</dbReference>
<feature type="domain" description="Glycoside hydrolase family 9" evidence="11">
    <location>
        <begin position="47"/>
        <end position="502"/>
    </location>
</feature>
<dbReference type="GO" id="GO:0008810">
    <property type="term" value="F:cellulase activity"/>
    <property type="evidence" value="ECO:0007669"/>
    <property type="project" value="UniProtKB-EC"/>
</dbReference>
<evidence type="ECO:0000256" key="9">
    <source>
        <dbReference type="SAM" id="Phobius"/>
    </source>
</evidence>
<evidence type="ECO:0000313" key="12">
    <source>
        <dbReference type="EMBL" id="KZO93303.1"/>
    </source>
</evidence>
<keyword evidence="10" id="KW-0732">Signal</keyword>
<accession>A0A167J701</accession>
<dbReference type="GO" id="GO:0030245">
    <property type="term" value="P:cellulose catabolic process"/>
    <property type="evidence" value="ECO:0007669"/>
    <property type="project" value="UniProtKB-KW"/>
</dbReference>